<sequence length="715" mass="79318">MSISATVGAAQLFQLGVSLSDVALLMNFGRKIGNWFRVSSNDQELLASIGEDPEAILKRRGLIDVSNMERRWSCLGFIYEGSRVSNPPTQVKETAAGLGPFSWLMVAIVTALDFCLPSNSVQALIMRVYVRILDRDEELESSLRVLLSTNVKSWESAGCVRNMHTTISTALQACRYKLVQEQVLPQLNLAETEEMESFIVWLLEGKSNDFTAMSSMVFAVAVAIRKVGVKLRTEGKRSYEAEPYVHYVESSTILDAPLESNYSDEPGYHSLQRGLGSRAQQIAYPRNDPSSMIHAIPADRPIINKMTYFWGLGSEAASKMFLQADQPGIPYSKEAEIYYILKNEDIEVSTFTKDVIMLAGKAFPENSQSILLAVEELAKSVKGEHLGWLQQRTTSEHLKKSEGLILFDEKEQKDIWLQYQALVFGFYYKLLKPLVSLELVQTDAYFRGIWGSGSTTFLAMCLDFGDALRFLDRKVSRSHVLYMLSTMFAGRQKLFSMVTPSKGLLGILGPISVLSKSLLHPTDDPKEISRFMLVDLPILDLMSDTDGELFGCDGGGITFEASPADPAKVQPRSPTKEWSLHAKMGLLFGEGRPGVVMAARCAGRLVGWFNPLAADVAFLSSIYMERQHDAERGYVDDFSFIGYEISDSQWQNGRLLRPTKNATTFGLVQSKGCPALRYAAAGILFELGEEVSIATDDLDTAYGRVYGQDGGIVIS</sequence>
<name>A0A8E2EX52_9PEZI</name>
<dbReference type="Proteomes" id="UP000250140">
    <property type="component" value="Unassembled WGS sequence"/>
</dbReference>
<accession>A0A8E2EX52</accession>
<proteinExistence type="predicted"/>
<organism evidence="1 2">
    <name type="scientific">Glonium stellatum</name>
    <dbReference type="NCBI Taxonomy" id="574774"/>
    <lineage>
        <taxon>Eukaryota</taxon>
        <taxon>Fungi</taxon>
        <taxon>Dikarya</taxon>
        <taxon>Ascomycota</taxon>
        <taxon>Pezizomycotina</taxon>
        <taxon>Dothideomycetes</taxon>
        <taxon>Pleosporomycetidae</taxon>
        <taxon>Gloniales</taxon>
        <taxon>Gloniaceae</taxon>
        <taxon>Glonium</taxon>
    </lineage>
</organism>
<gene>
    <name evidence="1" type="ORF">AOQ84DRAFT_365731</name>
</gene>
<evidence type="ECO:0000313" key="1">
    <source>
        <dbReference type="EMBL" id="OCL06520.1"/>
    </source>
</evidence>
<keyword evidence="2" id="KW-1185">Reference proteome</keyword>
<dbReference type="OrthoDB" id="5232280at2759"/>
<protein>
    <submittedName>
        <fullName evidence="1">Uncharacterized protein</fullName>
    </submittedName>
</protein>
<evidence type="ECO:0000313" key="2">
    <source>
        <dbReference type="Proteomes" id="UP000250140"/>
    </source>
</evidence>
<dbReference type="EMBL" id="KV750043">
    <property type="protein sequence ID" value="OCL06520.1"/>
    <property type="molecule type" value="Genomic_DNA"/>
</dbReference>
<reference evidence="1 2" key="1">
    <citation type="journal article" date="2016" name="Nat. Commun.">
        <title>Ectomycorrhizal ecology is imprinted in the genome of the dominant symbiotic fungus Cenococcum geophilum.</title>
        <authorList>
            <consortium name="DOE Joint Genome Institute"/>
            <person name="Peter M."/>
            <person name="Kohler A."/>
            <person name="Ohm R.A."/>
            <person name="Kuo A."/>
            <person name="Krutzmann J."/>
            <person name="Morin E."/>
            <person name="Arend M."/>
            <person name="Barry K.W."/>
            <person name="Binder M."/>
            <person name="Choi C."/>
            <person name="Clum A."/>
            <person name="Copeland A."/>
            <person name="Grisel N."/>
            <person name="Haridas S."/>
            <person name="Kipfer T."/>
            <person name="LaButti K."/>
            <person name="Lindquist E."/>
            <person name="Lipzen A."/>
            <person name="Maire R."/>
            <person name="Meier B."/>
            <person name="Mihaltcheva S."/>
            <person name="Molinier V."/>
            <person name="Murat C."/>
            <person name="Poggeler S."/>
            <person name="Quandt C.A."/>
            <person name="Sperisen C."/>
            <person name="Tritt A."/>
            <person name="Tisserant E."/>
            <person name="Crous P.W."/>
            <person name="Henrissat B."/>
            <person name="Nehls U."/>
            <person name="Egli S."/>
            <person name="Spatafora J.W."/>
            <person name="Grigoriev I.V."/>
            <person name="Martin F.M."/>
        </authorList>
    </citation>
    <scope>NUCLEOTIDE SEQUENCE [LARGE SCALE GENOMIC DNA]</scope>
    <source>
        <strain evidence="1 2">CBS 207.34</strain>
    </source>
</reference>
<dbReference type="AlphaFoldDB" id="A0A8E2EX52"/>